<dbReference type="Gene3D" id="3.40.50.300">
    <property type="entry name" value="P-loop containing nucleotide triphosphate hydrolases"/>
    <property type="match status" value="1"/>
</dbReference>
<gene>
    <name evidence="8" type="ORF">I8752_37110</name>
</gene>
<dbReference type="InterPro" id="IPR005467">
    <property type="entry name" value="His_kinase_dom"/>
</dbReference>
<dbReference type="Pfam" id="PF01590">
    <property type="entry name" value="GAF"/>
    <property type="match status" value="1"/>
</dbReference>
<protein>
    <recommendedName>
        <fullName evidence="2">histidine kinase</fullName>
        <ecNumber evidence="2">2.7.13.3</ecNumber>
    </recommendedName>
</protein>
<dbReference type="Pfam" id="PF00069">
    <property type="entry name" value="Pkinase"/>
    <property type="match status" value="1"/>
</dbReference>
<keyword evidence="4" id="KW-0808">Transferase</keyword>
<dbReference type="PANTHER" id="PTHR43642:SF1">
    <property type="entry name" value="HYBRID SIGNAL TRANSDUCTION HISTIDINE KINASE G"/>
    <property type="match status" value="1"/>
</dbReference>
<dbReference type="Pfam" id="PF13191">
    <property type="entry name" value="AAA_16"/>
    <property type="match status" value="1"/>
</dbReference>
<dbReference type="GO" id="GO:0005524">
    <property type="term" value="F:ATP binding"/>
    <property type="evidence" value="ECO:0007669"/>
    <property type="project" value="InterPro"/>
</dbReference>
<name>A0A8J7I9B8_9NOST</name>
<dbReference type="PRINTS" id="PR00344">
    <property type="entry name" value="BCTRLSENSOR"/>
</dbReference>
<dbReference type="SUPFAM" id="SSF55874">
    <property type="entry name" value="ATPase domain of HSP90 chaperone/DNA topoisomerase II/histidine kinase"/>
    <property type="match status" value="1"/>
</dbReference>
<dbReference type="InterPro" id="IPR011009">
    <property type="entry name" value="Kinase-like_dom_sf"/>
</dbReference>
<dbReference type="InterPro" id="IPR003018">
    <property type="entry name" value="GAF"/>
</dbReference>
<dbReference type="Gene3D" id="3.30.565.10">
    <property type="entry name" value="Histidine kinase-like ATPase, C-terminal domain"/>
    <property type="match status" value="1"/>
</dbReference>
<feature type="domain" description="Protein kinase" evidence="6">
    <location>
        <begin position="10"/>
        <end position="271"/>
    </location>
</feature>
<dbReference type="SMART" id="SM00220">
    <property type="entry name" value="S_TKc"/>
    <property type="match status" value="1"/>
</dbReference>
<evidence type="ECO:0000256" key="1">
    <source>
        <dbReference type="ARBA" id="ARBA00000085"/>
    </source>
</evidence>
<keyword evidence="5" id="KW-0902">Two-component regulatory system</keyword>
<dbReference type="InterPro" id="IPR008271">
    <property type="entry name" value="Ser/Thr_kinase_AS"/>
</dbReference>
<dbReference type="Pfam" id="PF02518">
    <property type="entry name" value="HATPase_c"/>
    <property type="match status" value="1"/>
</dbReference>
<organism evidence="8 9">
    <name type="scientific">Dendronalium phyllosphericum CENA369</name>
    <dbReference type="NCBI Taxonomy" id="1725256"/>
    <lineage>
        <taxon>Bacteria</taxon>
        <taxon>Bacillati</taxon>
        <taxon>Cyanobacteriota</taxon>
        <taxon>Cyanophyceae</taxon>
        <taxon>Nostocales</taxon>
        <taxon>Nostocaceae</taxon>
        <taxon>Dendronalium</taxon>
        <taxon>Dendronalium phyllosphericum</taxon>
    </lineage>
</organism>
<dbReference type="InterPro" id="IPR004358">
    <property type="entry name" value="Sig_transdc_His_kin-like_C"/>
</dbReference>
<dbReference type="Gene3D" id="1.10.287.130">
    <property type="match status" value="1"/>
</dbReference>
<dbReference type="SUPFAM" id="SSF56112">
    <property type="entry name" value="Protein kinase-like (PK-like)"/>
    <property type="match status" value="1"/>
</dbReference>
<dbReference type="InterPro" id="IPR003594">
    <property type="entry name" value="HATPase_dom"/>
</dbReference>
<accession>A0A8J7I9B8</accession>
<dbReference type="CDD" id="cd14014">
    <property type="entry name" value="STKc_PknB_like"/>
    <property type="match status" value="1"/>
</dbReference>
<dbReference type="InterPro" id="IPR036890">
    <property type="entry name" value="HATPase_C_sf"/>
</dbReference>
<dbReference type="SMART" id="SM00387">
    <property type="entry name" value="HATPase_c"/>
    <property type="match status" value="1"/>
</dbReference>
<keyword evidence="3" id="KW-0597">Phosphoprotein</keyword>
<dbReference type="Gene3D" id="1.10.510.10">
    <property type="entry name" value="Transferase(Phosphotransferase) domain 1"/>
    <property type="match status" value="1"/>
</dbReference>
<evidence type="ECO:0000313" key="9">
    <source>
        <dbReference type="Proteomes" id="UP000662314"/>
    </source>
</evidence>
<dbReference type="InterPro" id="IPR053159">
    <property type="entry name" value="Hybrid_Histidine_Kinase"/>
</dbReference>
<evidence type="ECO:0000256" key="4">
    <source>
        <dbReference type="ARBA" id="ARBA00022777"/>
    </source>
</evidence>
<evidence type="ECO:0000259" key="7">
    <source>
        <dbReference type="PROSITE" id="PS50109"/>
    </source>
</evidence>
<dbReference type="InterPro" id="IPR000719">
    <property type="entry name" value="Prot_kinase_dom"/>
</dbReference>
<dbReference type="Gene3D" id="3.30.200.20">
    <property type="entry name" value="Phosphorylase Kinase, domain 1"/>
    <property type="match status" value="1"/>
</dbReference>
<dbReference type="InterPro" id="IPR003661">
    <property type="entry name" value="HisK_dim/P_dom"/>
</dbReference>
<evidence type="ECO:0000256" key="2">
    <source>
        <dbReference type="ARBA" id="ARBA00012438"/>
    </source>
</evidence>
<dbReference type="PROSITE" id="PS50109">
    <property type="entry name" value="HIS_KIN"/>
    <property type="match status" value="1"/>
</dbReference>
<comment type="caution">
    <text evidence="8">The sequence shown here is derived from an EMBL/GenBank/DDBJ whole genome shotgun (WGS) entry which is preliminary data.</text>
</comment>
<dbReference type="InterPro" id="IPR029016">
    <property type="entry name" value="GAF-like_dom_sf"/>
</dbReference>
<evidence type="ECO:0000256" key="3">
    <source>
        <dbReference type="ARBA" id="ARBA00022553"/>
    </source>
</evidence>
<dbReference type="GO" id="GO:0000155">
    <property type="term" value="F:phosphorelay sensor kinase activity"/>
    <property type="evidence" value="ECO:0007669"/>
    <property type="project" value="InterPro"/>
</dbReference>
<feature type="domain" description="Histidine kinase" evidence="7">
    <location>
        <begin position="1539"/>
        <end position="1798"/>
    </location>
</feature>
<evidence type="ECO:0000259" key="6">
    <source>
        <dbReference type="PROSITE" id="PS50011"/>
    </source>
</evidence>
<dbReference type="PROSITE" id="PS00108">
    <property type="entry name" value="PROTEIN_KINASE_ST"/>
    <property type="match status" value="1"/>
</dbReference>
<dbReference type="PROSITE" id="PS50011">
    <property type="entry name" value="PROTEIN_KINASE_DOM"/>
    <property type="match status" value="1"/>
</dbReference>
<dbReference type="SUPFAM" id="SSF52540">
    <property type="entry name" value="P-loop containing nucleoside triphosphate hydrolases"/>
    <property type="match status" value="1"/>
</dbReference>
<dbReference type="RefSeq" id="WP_214437110.1">
    <property type="nucleotide sequence ID" value="NZ_CAWPUQ010000281.1"/>
</dbReference>
<keyword evidence="4" id="KW-0418">Kinase</keyword>
<dbReference type="Gene3D" id="3.30.450.40">
    <property type="match status" value="1"/>
</dbReference>
<dbReference type="InterPro" id="IPR041664">
    <property type="entry name" value="AAA_16"/>
</dbReference>
<reference evidence="8 9" key="1">
    <citation type="journal article" date="2021" name="Int. J. Syst. Evol. Microbiol.">
        <title>Amazonocrinis nigriterrae gen. nov., sp. nov., Atlanticothrix silvestris gen. nov., sp. nov. and Dendronalium phyllosphericum gen. nov., sp. nov., nostocacean cyanobacteria from Brazilian environments.</title>
        <authorList>
            <person name="Alvarenga D.O."/>
            <person name="Andreote A.P.D."/>
            <person name="Branco L.H.Z."/>
            <person name="Delbaje E."/>
            <person name="Cruz R.B."/>
            <person name="Varani A.M."/>
            <person name="Fiore M.F."/>
        </authorList>
    </citation>
    <scope>NUCLEOTIDE SEQUENCE [LARGE SCALE GENOMIC DNA]</scope>
    <source>
        <strain evidence="8 9">CENA369</strain>
    </source>
</reference>
<dbReference type="InterPro" id="IPR027417">
    <property type="entry name" value="P-loop_NTPase"/>
</dbReference>
<proteinExistence type="predicted"/>
<dbReference type="Proteomes" id="UP000662314">
    <property type="component" value="Unassembled WGS sequence"/>
</dbReference>
<sequence length="1799" mass="201445">MLTSGLILGYDLNEILHEGDDTIIYRATSQFEKRSVILKILKTDYPSIDAIARLKHEYKITENLDLVGVVKVLRLETHENRLAIVFEDFDGYSLKQLLIQGKQELNSFIKIAIQLAQALISVHACHIIHKDIKPANIIINPETGVVKLTDFSIASRLDKEIPQLANPNQLEGTLVYMSPEQTGRMNRTLDYRSDFYSLGVTFYEILTGELPFQSYDPLELVYCHIAKEPTEIKILNPEIPSAISSLVKKLMAKNAEDRYQTAQGLLADLKICREKLETTGEITDFIPGRLDILSQLLIPQKLYGRETQVNSLLKAFERVSKGKRELMLVSGYSGIGKSSVVNEVNKPITRAKGFFISGKFDQFQRNIPYASLIQAFSSLMRQLLTENATQLETWRSHILAAVKSHGQVIIDVIPEVELVIGKQPTVLQLSAAESQNRFNHVFTDFIRVFAKKEHPLVIFLDDLQWADLATLKLIQLLITDQSTKYLLLIGAYRDNEVDSTHPLIQTIEEINKNHDIVSHIVLQALSVDNFNTLIADTLNQNLENIKSLVNLLYNKTGGNPFFLTQLLLVLHQNKLLFFNFQTGLWQWDIEKIQAIGITDKSIVELIASRIKNLPVATQEILQLAACIGNKFSLNILSIVSAKSPASTASELYSALQCGLILPLSDGYRIPLVFEQEESVKLTFDSKQINYRFLHDRVQQAAYSLIPETQKQGTHLKIGKLLLEQTPTESLAENILDIVNQLNVGLDLLTQESEKYELAKLNLLAGKKAKAATAYEAAARYVNVGLGLLAADSWQQYYDLTLNLYIETTEIEYLNGHFEKSDNLVNVALERVNSRLEKVKLYEVKMLVYMAQNQMPKVLEIGVKSLKELGVILPQKPTILNVLSALIQTKITLIGKPIEGLALLPEMSDPYKLAAMQILLQIVPAASQAGSFLFVLSVLAMVRLSIKYGKSPVSAYGYAAYGTILSDKFNQFETGYKLGKLAVGLLSKMNDNSLKATVYFVHNGTIRFYKEHVKDTIASLLEGMQSGLELGNIENAGYCAVIAGYHALLSGENLELVDKKIFTYVELMQKLKLESLAAATSLFRQAALNLQAKSPNKSALVGDAFDEMTMASEVLKNYSFKGFYYGCKTILCYLFNEYEIAIENAILAEKTHADNVGLLIYAANNFYYSLALMSLYTQALPLQKKQYLKQVIANQQQMKKWAKQAPCNFQHKYDLVEAEKARVLGKVQVAIDLYDCAIAGAKKNGYIQEEALANELLAKLYLGLGKEKIAKMYITEAYYGYIHWGAIAKVQDLDERYNNLIIRSETVKQLGIDVTRTIATTKINFSETTNNSNGALDLATVLKASQAISSEIVLDKLLDTLLRIILENAAAQKGCLILLKDNELFIEAIKSIENSSIVLQSVPVKKSEDIPISIVKYVARTKECLVINDAISEANYQSSPYIQRYQPKSILCTPIFYQGKFIGILYLENRLIAGAFTSDRVKVLNLITSQAAISLENSQLYQQAQNYAKKIESSLSELKQMQLQLVQSEKMSTLGSLVSGIAHEINNPIGFIIGNLKPASEYVRDLLELIDLYENCYPQPVAEITEKVQEIELEYVREDLPKLIASMQEGINRIYDVSISLRTFSRADSQRPIPCNLHEIIDSTILILKHRLKTSQNRPAIEVVKNYDDIPLIRCFAGQLGQVFMNLLANAIDALEESNIGRSIDEIKLNPNRITLITKLNENNQSVCVRIKDNGIGMTPEVKQKIFDHLFTTKPVGKGTGLGLAIARQIIIEKHGGSIEVNSTLGEGTEFVIRLPMYGN</sequence>
<evidence type="ECO:0000313" key="8">
    <source>
        <dbReference type="EMBL" id="MBH8578461.1"/>
    </source>
</evidence>
<evidence type="ECO:0000256" key="5">
    <source>
        <dbReference type="ARBA" id="ARBA00023012"/>
    </source>
</evidence>
<comment type="catalytic activity">
    <reaction evidence="1">
        <text>ATP + protein L-histidine = ADP + protein N-phospho-L-histidine.</text>
        <dbReference type="EC" id="2.7.13.3"/>
    </reaction>
</comment>
<dbReference type="EC" id="2.7.13.3" evidence="2"/>
<dbReference type="SUPFAM" id="SSF55781">
    <property type="entry name" value="GAF domain-like"/>
    <property type="match status" value="1"/>
</dbReference>
<dbReference type="PANTHER" id="PTHR43642">
    <property type="entry name" value="HYBRID SIGNAL TRANSDUCTION HISTIDINE KINASE G"/>
    <property type="match status" value="1"/>
</dbReference>
<dbReference type="SMART" id="SM00065">
    <property type="entry name" value="GAF"/>
    <property type="match status" value="1"/>
</dbReference>
<keyword evidence="9" id="KW-1185">Reference proteome</keyword>
<dbReference type="CDD" id="cd00082">
    <property type="entry name" value="HisKA"/>
    <property type="match status" value="1"/>
</dbReference>
<dbReference type="EMBL" id="JAECZA010000338">
    <property type="protein sequence ID" value="MBH8578461.1"/>
    <property type="molecule type" value="Genomic_DNA"/>
</dbReference>